<evidence type="ECO:0000313" key="9">
    <source>
        <dbReference type="EMBL" id="HFN01337.1"/>
    </source>
</evidence>
<feature type="binding site" evidence="7">
    <location>
        <position position="96"/>
    </location>
    <ligand>
        <name>Fe cation</name>
        <dbReference type="ChEBI" id="CHEBI:24875"/>
    </ligand>
</feature>
<dbReference type="Pfam" id="PF13640">
    <property type="entry name" value="2OG-FeII_Oxy_3"/>
    <property type="match status" value="1"/>
</dbReference>
<dbReference type="HAMAP" id="MF_00657">
    <property type="entry name" value="Hydroxyl_YbiX"/>
    <property type="match status" value="1"/>
</dbReference>
<accession>A0A7C3PM68</accession>
<dbReference type="NCBIfam" id="NF003974">
    <property type="entry name" value="PRK05467.1-3"/>
    <property type="match status" value="1"/>
</dbReference>
<dbReference type="PANTHER" id="PTHR41536:SF1">
    <property type="entry name" value="PKHD-TYPE HYDROXYLASE YBIX"/>
    <property type="match status" value="1"/>
</dbReference>
<feature type="domain" description="Fe2OG dioxygenase" evidence="8">
    <location>
        <begin position="78"/>
        <end position="175"/>
    </location>
</feature>
<dbReference type="GO" id="GO:0031418">
    <property type="term" value="F:L-ascorbic acid binding"/>
    <property type="evidence" value="ECO:0007669"/>
    <property type="project" value="UniProtKB-KW"/>
</dbReference>
<comment type="cofactor">
    <cofactor evidence="7">
        <name>Fe(2+)</name>
        <dbReference type="ChEBI" id="CHEBI:29033"/>
    </cofactor>
    <text evidence="7">Binds 1 Fe(2+) ion per subunit.</text>
</comment>
<keyword evidence="5 7" id="KW-0560">Oxidoreductase</keyword>
<feature type="binding site" evidence="7">
    <location>
        <position position="156"/>
    </location>
    <ligand>
        <name>Fe cation</name>
        <dbReference type="ChEBI" id="CHEBI:24875"/>
    </ligand>
</feature>
<keyword evidence="4 7" id="KW-0223">Dioxygenase</keyword>
<dbReference type="Pfam" id="PF18331">
    <property type="entry name" value="PKHD_C"/>
    <property type="match status" value="1"/>
</dbReference>
<keyword evidence="3 7" id="KW-0847">Vitamin C</keyword>
<dbReference type="InterPro" id="IPR005123">
    <property type="entry name" value="Oxoglu/Fe-dep_dioxygenase_dom"/>
</dbReference>
<keyword evidence="2 7" id="KW-0479">Metal-binding</keyword>
<dbReference type="SMART" id="SM00702">
    <property type="entry name" value="P4Hc"/>
    <property type="match status" value="1"/>
</dbReference>
<gene>
    <name evidence="9" type="ORF">ENR64_27045</name>
</gene>
<feature type="binding site" evidence="7">
    <location>
        <position position="98"/>
    </location>
    <ligand>
        <name>Fe cation</name>
        <dbReference type="ChEBI" id="CHEBI:24875"/>
    </ligand>
</feature>
<dbReference type="PANTHER" id="PTHR41536">
    <property type="entry name" value="PKHD-TYPE HYDROXYLASE YBIX"/>
    <property type="match status" value="1"/>
</dbReference>
<evidence type="ECO:0000256" key="3">
    <source>
        <dbReference type="ARBA" id="ARBA00022896"/>
    </source>
</evidence>
<dbReference type="GO" id="GO:0016706">
    <property type="term" value="F:2-oxoglutarate-dependent dioxygenase activity"/>
    <property type="evidence" value="ECO:0007669"/>
    <property type="project" value="UniProtKB-UniRule"/>
</dbReference>
<protein>
    <submittedName>
        <fullName evidence="9">Fe2+-dependent dioxygenase</fullName>
    </submittedName>
</protein>
<evidence type="ECO:0000256" key="6">
    <source>
        <dbReference type="ARBA" id="ARBA00023004"/>
    </source>
</evidence>
<comment type="cofactor">
    <cofactor evidence="1 7">
        <name>L-ascorbate</name>
        <dbReference type="ChEBI" id="CHEBI:38290"/>
    </cofactor>
</comment>
<evidence type="ECO:0000256" key="2">
    <source>
        <dbReference type="ARBA" id="ARBA00022723"/>
    </source>
</evidence>
<name>A0A7C3PM68_9CYAN</name>
<evidence type="ECO:0000256" key="7">
    <source>
        <dbReference type="HAMAP-Rule" id="MF_00657"/>
    </source>
</evidence>
<dbReference type="GO" id="GO:0005506">
    <property type="term" value="F:iron ion binding"/>
    <property type="evidence" value="ECO:0007669"/>
    <property type="project" value="UniProtKB-UniRule"/>
</dbReference>
<reference evidence="9" key="1">
    <citation type="journal article" date="2020" name="mSystems">
        <title>Genome- and Community-Level Interaction Insights into Carbon Utilization and Element Cycling Functions of Hydrothermarchaeota in Hydrothermal Sediment.</title>
        <authorList>
            <person name="Zhou Z."/>
            <person name="Liu Y."/>
            <person name="Xu W."/>
            <person name="Pan J."/>
            <person name="Luo Z.H."/>
            <person name="Li M."/>
        </authorList>
    </citation>
    <scope>NUCLEOTIDE SEQUENCE [LARGE SCALE GENOMIC DNA]</scope>
    <source>
        <strain evidence="9">SpSt-418</strain>
    </source>
</reference>
<dbReference type="EMBL" id="DSRU01000399">
    <property type="protein sequence ID" value="HFN01337.1"/>
    <property type="molecule type" value="Genomic_DNA"/>
</dbReference>
<evidence type="ECO:0000256" key="4">
    <source>
        <dbReference type="ARBA" id="ARBA00022964"/>
    </source>
</evidence>
<dbReference type="InterPro" id="IPR006620">
    <property type="entry name" value="Pro_4_hyd_alph"/>
</dbReference>
<comment type="caution">
    <text evidence="9">The sequence shown here is derived from an EMBL/GenBank/DDBJ whole genome shotgun (WGS) entry which is preliminary data.</text>
</comment>
<evidence type="ECO:0000256" key="5">
    <source>
        <dbReference type="ARBA" id="ARBA00023002"/>
    </source>
</evidence>
<dbReference type="InterPro" id="IPR023550">
    <property type="entry name" value="PKHD_hydroxylase"/>
</dbReference>
<dbReference type="GO" id="GO:0006879">
    <property type="term" value="P:intracellular iron ion homeostasis"/>
    <property type="evidence" value="ECO:0007669"/>
    <property type="project" value="TreeGrafter"/>
</dbReference>
<dbReference type="Gene3D" id="2.60.120.620">
    <property type="entry name" value="q2cbj1_9rhob like domain"/>
    <property type="match status" value="1"/>
</dbReference>
<organism evidence="9">
    <name type="scientific">Oscillatoriales cyanobacterium SpSt-418</name>
    <dbReference type="NCBI Taxonomy" id="2282169"/>
    <lineage>
        <taxon>Bacteria</taxon>
        <taxon>Bacillati</taxon>
        <taxon>Cyanobacteriota</taxon>
        <taxon>Cyanophyceae</taxon>
        <taxon>Oscillatoriophycideae</taxon>
        <taxon>Oscillatoriales</taxon>
    </lineage>
</organism>
<dbReference type="Gene3D" id="4.10.860.20">
    <property type="entry name" value="Rabenosyn, Rab binding domain"/>
    <property type="match status" value="1"/>
</dbReference>
<sequence length="223" mass="25102">MILSIANVLSSAELQTLHQKLDPEDFVDGKTSAGWHARLVKHNTQLRSDAPFLSELRNVVGQALKNNSLFQMAALPKTISPILFSRYDRGMEYGTHVDNAFMGDNPRMRSDLSFTLFLSDPATYEGGELVIETTQGEQSFKLEAGAMILYPSSTLHRVEPVTEGARLAAIAWVQSLVKEPSEREILFDLDTIRQMTFARDGKNYEFDLLTKSYANLLRKWGEI</sequence>
<dbReference type="InterPro" id="IPR041097">
    <property type="entry name" value="PKHD_C"/>
</dbReference>
<feature type="binding site" evidence="7">
    <location>
        <position position="166"/>
    </location>
    <ligand>
        <name>2-oxoglutarate</name>
        <dbReference type="ChEBI" id="CHEBI:16810"/>
    </ligand>
</feature>
<dbReference type="AlphaFoldDB" id="A0A7C3PM68"/>
<evidence type="ECO:0000259" key="8">
    <source>
        <dbReference type="PROSITE" id="PS51471"/>
    </source>
</evidence>
<keyword evidence="6 7" id="KW-0408">Iron</keyword>
<proteinExistence type="inferred from homology"/>
<dbReference type="NCBIfam" id="NF003975">
    <property type="entry name" value="PRK05467.1-4"/>
    <property type="match status" value="1"/>
</dbReference>
<evidence type="ECO:0000256" key="1">
    <source>
        <dbReference type="ARBA" id="ARBA00001961"/>
    </source>
</evidence>
<dbReference type="GO" id="GO:0006974">
    <property type="term" value="P:DNA damage response"/>
    <property type="evidence" value="ECO:0007669"/>
    <property type="project" value="TreeGrafter"/>
</dbReference>
<dbReference type="InterPro" id="IPR044862">
    <property type="entry name" value="Pro_4_hyd_alph_FE2OG_OXY"/>
</dbReference>
<dbReference type="PROSITE" id="PS51471">
    <property type="entry name" value="FE2OG_OXY"/>
    <property type="match status" value="1"/>
</dbReference>